<sequence>MTVTNQYHYSVQVTAGVIYGTCSSACCSTLGGGMTASPLFDWRATFDLKSQTGTQRGKGKVAGDPKSPSKGKVDFPYNANHYKKLSKTNRTLSLWLISKSD</sequence>
<organism evidence="2 3">
    <name type="scientific">Phaeosphaeria nodorum (strain SN15 / ATCC MYA-4574 / FGSC 10173)</name>
    <name type="common">Glume blotch fungus</name>
    <name type="synonym">Parastagonospora nodorum</name>
    <dbReference type="NCBI Taxonomy" id="321614"/>
    <lineage>
        <taxon>Eukaryota</taxon>
        <taxon>Fungi</taxon>
        <taxon>Dikarya</taxon>
        <taxon>Ascomycota</taxon>
        <taxon>Pezizomycotina</taxon>
        <taxon>Dothideomycetes</taxon>
        <taxon>Pleosporomycetidae</taxon>
        <taxon>Pleosporales</taxon>
        <taxon>Pleosporineae</taxon>
        <taxon>Phaeosphaeriaceae</taxon>
        <taxon>Parastagonospora</taxon>
    </lineage>
</organism>
<evidence type="ECO:0000256" key="1">
    <source>
        <dbReference type="SAM" id="MobiDB-lite"/>
    </source>
</evidence>
<proteinExistence type="predicted"/>
<evidence type="ECO:0000313" key="2">
    <source>
        <dbReference type="EMBL" id="QRD01468.1"/>
    </source>
</evidence>
<dbReference type="Proteomes" id="UP000663193">
    <property type="component" value="Chromosome 12"/>
</dbReference>
<accession>A0A7U2FAJ7</accession>
<feature type="region of interest" description="Disordered" evidence="1">
    <location>
        <begin position="51"/>
        <end position="73"/>
    </location>
</feature>
<dbReference type="VEuPathDB" id="FungiDB:JI435_416730"/>
<reference evidence="3" key="1">
    <citation type="journal article" date="2021" name="BMC Genomics">
        <title>Chromosome-level genome assembly and manually-curated proteome of model necrotroph Parastagonospora nodorum Sn15 reveals a genome-wide trove of candidate effector homologs, and redundancy of virulence-related functions within an accessory chromosome.</title>
        <authorList>
            <person name="Bertazzoni S."/>
            <person name="Jones D.A.B."/>
            <person name="Phan H.T."/>
            <person name="Tan K.-C."/>
            <person name="Hane J.K."/>
        </authorList>
    </citation>
    <scope>NUCLEOTIDE SEQUENCE [LARGE SCALE GENOMIC DNA]</scope>
    <source>
        <strain evidence="3">SN15 / ATCC MYA-4574 / FGSC 10173)</strain>
    </source>
</reference>
<evidence type="ECO:0000313" key="3">
    <source>
        <dbReference type="Proteomes" id="UP000663193"/>
    </source>
</evidence>
<dbReference type="AlphaFoldDB" id="A0A7U2FAJ7"/>
<dbReference type="EMBL" id="CP069034">
    <property type="protein sequence ID" value="QRD01468.1"/>
    <property type="molecule type" value="Genomic_DNA"/>
</dbReference>
<name>A0A7U2FAJ7_PHANO</name>
<gene>
    <name evidence="2" type="ORF">JI435_416730</name>
</gene>
<protein>
    <submittedName>
        <fullName evidence="2">Uncharacterized protein</fullName>
    </submittedName>
</protein>
<keyword evidence="3" id="KW-1185">Reference proteome</keyword>